<evidence type="ECO:0000259" key="5">
    <source>
        <dbReference type="PROSITE" id="PS50067"/>
    </source>
</evidence>
<feature type="domain" description="Kinesin motor" evidence="5">
    <location>
        <begin position="86"/>
        <end position="410"/>
    </location>
</feature>
<dbReference type="GO" id="GO:0007018">
    <property type="term" value="P:microtubule-based movement"/>
    <property type="evidence" value="ECO:0007669"/>
    <property type="project" value="InterPro"/>
</dbReference>
<keyword evidence="2" id="KW-0067">ATP-binding</keyword>
<dbReference type="Proteomes" id="UP001372338">
    <property type="component" value="Unassembled WGS sequence"/>
</dbReference>
<keyword evidence="2" id="KW-0547">Nucleotide-binding</keyword>
<protein>
    <recommendedName>
        <fullName evidence="5">Kinesin motor domain-containing protein</fullName>
    </recommendedName>
</protein>
<organism evidence="6 7">
    <name type="scientific">Crotalaria pallida</name>
    <name type="common">Smooth rattlebox</name>
    <name type="synonym">Crotalaria striata</name>
    <dbReference type="NCBI Taxonomy" id="3830"/>
    <lineage>
        <taxon>Eukaryota</taxon>
        <taxon>Viridiplantae</taxon>
        <taxon>Streptophyta</taxon>
        <taxon>Embryophyta</taxon>
        <taxon>Tracheophyta</taxon>
        <taxon>Spermatophyta</taxon>
        <taxon>Magnoliopsida</taxon>
        <taxon>eudicotyledons</taxon>
        <taxon>Gunneridae</taxon>
        <taxon>Pentapetalae</taxon>
        <taxon>rosids</taxon>
        <taxon>fabids</taxon>
        <taxon>Fabales</taxon>
        <taxon>Fabaceae</taxon>
        <taxon>Papilionoideae</taxon>
        <taxon>50 kb inversion clade</taxon>
        <taxon>genistoids sensu lato</taxon>
        <taxon>core genistoids</taxon>
        <taxon>Crotalarieae</taxon>
        <taxon>Crotalaria</taxon>
    </lineage>
</organism>
<dbReference type="PANTHER" id="PTHR47968">
    <property type="entry name" value="CENTROMERE PROTEIN E"/>
    <property type="match status" value="1"/>
</dbReference>
<keyword evidence="1 2" id="KW-0505">Motor protein</keyword>
<dbReference type="GO" id="GO:0008017">
    <property type="term" value="F:microtubule binding"/>
    <property type="evidence" value="ECO:0007669"/>
    <property type="project" value="InterPro"/>
</dbReference>
<feature type="compositionally biased region" description="Low complexity" evidence="4">
    <location>
        <begin position="558"/>
        <end position="568"/>
    </location>
</feature>
<dbReference type="AlphaFoldDB" id="A0AAN9P7N6"/>
<accession>A0AAN9P7N6</accession>
<dbReference type="Pfam" id="PF00225">
    <property type="entry name" value="Kinesin"/>
    <property type="match status" value="1"/>
</dbReference>
<dbReference type="GO" id="GO:0003777">
    <property type="term" value="F:microtubule motor activity"/>
    <property type="evidence" value="ECO:0007669"/>
    <property type="project" value="InterPro"/>
</dbReference>
<proteinExistence type="inferred from homology"/>
<sequence length="872" mass="97108">MRQSSNNNTNTEGGFLGTLSSSSIKNLLPKSFSSKLNKPSSNPKTHKSDAENTPPPNPNIHINYHHQPHSKNPSISHNVDAPHDPPVKVVVRIKPEDSNIREAGCEIKKVSSETLCVGDLQFTFDHVFDTNSNQEDIFQSVGVPLVRNSLAGYNTSLLSYGRSGSGKTYTMWGPLNAVVEEPSGDSHQGIVFRIFRMLFSELEREECMSDGNYQCRCSFTEIYNEQIWDLLNPIQQKIEMKDDSKNALCIENLIEEYVTSYDDVAQVLIKGLSSRKGGATRLNSNTCRSHIIFTFIIESWCKGTSKNFSSSKTRRISLIDLAGLDKDSVGVAVSQYFRERRNVNKNLVDALTQEYQTGHDEDINSCLTRLLQESLSGNAKLSLIFTISPDNKSNGQTLHTLRIGQQHLKEELIPAKDGSVGSKCFQGRNVQESLNQLRVSTNRSLILPCIDNDDTDDEEIINEDDIRQLRQQIDELYSSSEGNLKDIPVSEDCVQFCSAEENCDADMTSDDENEKAAVCYGKTLSKPCHEEIVASIDNLLCTANISRATKSPLRDSISDSSCSQSPILDEPQLSESPKFSNTQRKGMAISPSYHGSWNNVAESSNFSKDVLGNSFKRGEFIQSSLQKSKAEILAASLQRGLQIINIHQPNSALNKSSTSFSFERLTLTPCPEINEVESSDRKIQKKHSSDEVTATLLCASCRTKIDQDSTEVQDSLKSWTETIGTAGNPDGLADKVPKHLESVVAKGITREELESVCKEQAARIEQLNQLVDKLNGKNEQNSIIAYGQREEYNSMKDKLLRGFSSYGHLPCIIEEKCEIKEVQEELAQRDSSFDATENESLLKEIQNLRSKLQLDGDAHVKKSTERYGSLMS</sequence>
<dbReference type="InterPro" id="IPR036961">
    <property type="entry name" value="Kinesin_motor_dom_sf"/>
</dbReference>
<evidence type="ECO:0000256" key="3">
    <source>
        <dbReference type="SAM" id="Coils"/>
    </source>
</evidence>
<dbReference type="SUPFAM" id="SSF52540">
    <property type="entry name" value="P-loop containing nucleoside triphosphate hydrolases"/>
    <property type="match status" value="1"/>
</dbReference>
<evidence type="ECO:0000256" key="2">
    <source>
        <dbReference type="PROSITE-ProRule" id="PRU00283"/>
    </source>
</evidence>
<dbReference type="Gene3D" id="3.40.850.10">
    <property type="entry name" value="Kinesin motor domain"/>
    <property type="match status" value="1"/>
</dbReference>
<feature type="compositionally biased region" description="Low complexity" evidence="4">
    <location>
        <begin position="30"/>
        <end position="43"/>
    </location>
</feature>
<feature type="compositionally biased region" description="Polar residues" evidence="4">
    <location>
        <begin position="573"/>
        <end position="583"/>
    </location>
</feature>
<feature type="region of interest" description="Disordered" evidence="4">
    <location>
        <begin position="30"/>
        <end position="84"/>
    </location>
</feature>
<dbReference type="InterPro" id="IPR027640">
    <property type="entry name" value="Kinesin-like_fam"/>
</dbReference>
<keyword evidence="7" id="KW-1185">Reference proteome</keyword>
<keyword evidence="3" id="KW-0175">Coiled coil</keyword>
<gene>
    <name evidence="6" type="ORF">RIF29_01974</name>
</gene>
<dbReference type="PRINTS" id="PR00380">
    <property type="entry name" value="KINESINHEAVY"/>
</dbReference>
<feature type="region of interest" description="Disordered" evidence="4">
    <location>
        <begin position="1"/>
        <end position="20"/>
    </location>
</feature>
<dbReference type="InterPro" id="IPR027417">
    <property type="entry name" value="P-loop_NTPase"/>
</dbReference>
<dbReference type="GO" id="GO:0005524">
    <property type="term" value="F:ATP binding"/>
    <property type="evidence" value="ECO:0007669"/>
    <property type="project" value="UniProtKB-UniRule"/>
</dbReference>
<evidence type="ECO:0000313" key="7">
    <source>
        <dbReference type="Proteomes" id="UP001372338"/>
    </source>
</evidence>
<dbReference type="InterPro" id="IPR001752">
    <property type="entry name" value="Kinesin_motor_dom"/>
</dbReference>
<dbReference type="EMBL" id="JAYWIO010000001">
    <property type="protein sequence ID" value="KAK7288513.1"/>
    <property type="molecule type" value="Genomic_DNA"/>
</dbReference>
<comment type="similarity">
    <text evidence="2">Belongs to the TRAFAC class myosin-kinesin ATPase superfamily. Kinesin family.</text>
</comment>
<feature type="coiled-coil region" evidence="3">
    <location>
        <begin position="750"/>
        <end position="777"/>
    </location>
</feature>
<dbReference type="PROSITE" id="PS50067">
    <property type="entry name" value="KINESIN_MOTOR_2"/>
    <property type="match status" value="1"/>
</dbReference>
<reference evidence="6 7" key="1">
    <citation type="submission" date="2024-01" db="EMBL/GenBank/DDBJ databases">
        <title>The genomes of 5 underutilized Papilionoideae crops provide insights into root nodulation and disease resistanc.</title>
        <authorList>
            <person name="Yuan L."/>
        </authorList>
    </citation>
    <scope>NUCLEOTIDE SEQUENCE [LARGE SCALE GENOMIC DNA]</scope>
    <source>
        <strain evidence="6">ZHUSHIDOU_FW_LH</strain>
        <tissue evidence="6">Leaf</tissue>
    </source>
</reference>
<feature type="region of interest" description="Disordered" evidence="4">
    <location>
        <begin position="552"/>
        <end position="583"/>
    </location>
</feature>
<feature type="binding site" evidence="2">
    <location>
        <begin position="161"/>
        <end position="168"/>
    </location>
    <ligand>
        <name>ATP</name>
        <dbReference type="ChEBI" id="CHEBI:30616"/>
    </ligand>
</feature>
<name>A0AAN9P7N6_CROPI</name>
<dbReference type="SMART" id="SM00129">
    <property type="entry name" value="KISc"/>
    <property type="match status" value="1"/>
</dbReference>
<evidence type="ECO:0000256" key="1">
    <source>
        <dbReference type="ARBA" id="ARBA00023175"/>
    </source>
</evidence>
<comment type="caution">
    <text evidence="6">The sequence shown here is derived from an EMBL/GenBank/DDBJ whole genome shotgun (WGS) entry which is preliminary data.</text>
</comment>
<evidence type="ECO:0000256" key="4">
    <source>
        <dbReference type="SAM" id="MobiDB-lite"/>
    </source>
</evidence>
<dbReference type="PANTHER" id="PTHR47968:SF15">
    <property type="entry name" value="KINESIN-LIKE PROTEIN KIN-12F"/>
    <property type="match status" value="1"/>
</dbReference>
<evidence type="ECO:0000313" key="6">
    <source>
        <dbReference type="EMBL" id="KAK7288513.1"/>
    </source>
</evidence>